<evidence type="ECO:0000313" key="1">
    <source>
        <dbReference type="EMBL" id="TSE34582.1"/>
    </source>
</evidence>
<dbReference type="InterPro" id="IPR025455">
    <property type="entry name" value="DUF4276"/>
</dbReference>
<dbReference type="EMBL" id="VJOO01000041">
    <property type="protein sequence ID" value="TSE34582.1"/>
    <property type="molecule type" value="Genomic_DNA"/>
</dbReference>
<gene>
    <name evidence="1" type="ORF">Tfont_02611</name>
</gene>
<dbReference type="Proteomes" id="UP000316388">
    <property type="component" value="Unassembled WGS sequence"/>
</dbReference>
<proteinExistence type="predicted"/>
<sequence>MREVALFVEDFAHQAFLAALLQRLAAEYGVEVHLDWRNARRGHGAVVNELKQFLRDLQRGRDRLPDLVVVATDANCKGLVERLRQINDVTSKSALRVICAVPDPHIERWLLLDSAAFKTVFGRGCNAPDQKCERMRYKKMLIDAIRASGVTPSLGGIEFAEDVVAAMDFNRAVAADDSLRRVIEELRGVFQTWQA</sequence>
<name>A0A554XFI9_9BURK</name>
<dbReference type="AlphaFoldDB" id="A0A554XFI9"/>
<evidence type="ECO:0008006" key="3">
    <source>
        <dbReference type="Google" id="ProtNLM"/>
    </source>
</evidence>
<dbReference type="RefSeq" id="WP_143969785.1">
    <property type="nucleotide sequence ID" value="NZ_VJOO01000041.1"/>
</dbReference>
<evidence type="ECO:0000313" key="2">
    <source>
        <dbReference type="Proteomes" id="UP000316388"/>
    </source>
</evidence>
<dbReference type="Pfam" id="PF14103">
    <property type="entry name" value="DUF4276"/>
    <property type="match status" value="1"/>
</dbReference>
<comment type="caution">
    <text evidence="1">The sequence shown here is derived from an EMBL/GenBank/DDBJ whole genome shotgun (WGS) entry which is preliminary data.</text>
</comment>
<protein>
    <recommendedName>
        <fullName evidence="3">DUF4276 domain-containing protein</fullName>
    </recommendedName>
</protein>
<organism evidence="1 2">
    <name type="scientific">Tepidimonas fonticaldi</name>
    <dbReference type="NCBI Taxonomy" id="1101373"/>
    <lineage>
        <taxon>Bacteria</taxon>
        <taxon>Pseudomonadati</taxon>
        <taxon>Pseudomonadota</taxon>
        <taxon>Betaproteobacteria</taxon>
        <taxon>Burkholderiales</taxon>
        <taxon>Tepidimonas</taxon>
    </lineage>
</organism>
<reference evidence="1 2" key="1">
    <citation type="submission" date="2019-07" db="EMBL/GenBank/DDBJ databases">
        <title>Tepidimonas fonticaldi AT-A2 draft genome.</title>
        <authorList>
            <person name="Da Costa M.S."/>
            <person name="Froufe H.J.C."/>
            <person name="Egas C."/>
            <person name="Albuquerque L."/>
        </authorList>
    </citation>
    <scope>NUCLEOTIDE SEQUENCE [LARGE SCALE GENOMIC DNA]</scope>
    <source>
        <strain evidence="1 2">AT-A2</strain>
    </source>
</reference>
<accession>A0A554XFI9</accession>